<feature type="region of interest" description="Disordered" evidence="1">
    <location>
        <begin position="626"/>
        <end position="663"/>
    </location>
</feature>
<name>A0A8J8GH70_9BACI</name>
<evidence type="ECO:0000313" key="4">
    <source>
        <dbReference type="EMBL" id="NSL52338.1"/>
    </source>
</evidence>
<feature type="signal peptide" evidence="2">
    <location>
        <begin position="1"/>
        <end position="25"/>
    </location>
</feature>
<feature type="chain" id="PRO_5035157415" evidence="2">
    <location>
        <begin position="26"/>
        <end position="663"/>
    </location>
</feature>
<feature type="compositionally biased region" description="Acidic residues" evidence="1">
    <location>
        <begin position="627"/>
        <end position="663"/>
    </location>
</feature>
<evidence type="ECO:0000256" key="2">
    <source>
        <dbReference type="SAM" id="SignalP"/>
    </source>
</evidence>
<dbReference type="Gene3D" id="3.30.457.10">
    <property type="entry name" value="Copper amine oxidase-like, N-terminal domain"/>
    <property type="match status" value="2"/>
</dbReference>
<proteinExistence type="predicted"/>
<dbReference type="SUPFAM" id="SSF55383">
    <property type="entry name" value="Copper amine oxidase, domain N"/>
    <property type="match status" value="2"/>
</dbReference>
<evidence type="ECO:0000259" key="3">
    <source>
        <dbReference type="Pfam" id="PF07833"/>
    </source>
</evidence>
<protein>
    <submittedName>
        <fullName evidence="4">Copper amine oxidase N-terminal domain-containing protein</fullName>
    </submittedName>
</protein>
<feature type="domain" description="Copper amine oxidase-like N-terminal" evidence="3">
    <location>
        <begin position="160"/>
        <end position="268"/>
    </location>
</feature>
<feature type="domain" description="Copper amine oxidase-like N-terminal" evidence="3">
    <location>
        <begin position="39"/>
        <end position="145"/>
    </location>
</feature>
<dbReference type="Proteomes" id="UP000625804">
    <property type="component" value="Unassembled WGS sequence"/>
</dbReference>
<dbReference type="InterPro" id="IPR012854">
    <property type="entry name" value="Cu_amine_oxidase-like_N"/>
</dbReference>
<dbReference type="RefSeq" id="WP_173731546.1">
    <property type="nucleotide sequence ID" value="NZ_JABTTE010000015.1"/>
</dbReference>
<accession>A0A8J8GH70</accession>
<dbReference type="InterPro" id="IPR036582">
    <property type="entry name" value="Mao_N_sf"/>
</dbReference>
<evidence type="ECO:0000313" key="5">
    <source>
        <dbReference type="Proteomes" id="UP000625804"/>
    </source>
</evidence>
<sequence>MKTKIMTGILSSTLALSVFLPNVHAESTIKEMKDIRIFINDAPIKFDVPPAIKDERTLVPLRAIFEAMDANVQWDEKTKTISAIKNERFIRLAIDSDVAQVDGEDYKLDVSATIYKNRTLVPLRFVGEAFDGTVVWDEKLRKISITLPETTYEKIEAPVYVNDKVVDFGSFARIVRNGVTFLPLDAVLNNVSEDLTWERNGNEITIYWNDSTIKLFKDQNYAFIDNELIEIPNSIFEYENMLVMPISIIPKVFGGYSHYDAVTREIYIYINPAKFKHEFLEKEELLFSKPTNVDGATFVGNRRIMVSDNPENLNERTIPEENATLWHDEVQSEKNAVDHRVFGWHINEFNEPVTIAITIENLSSTNEIEVVDLKGINRKTINGWVNYDVGLPIAERALSGKMTSVKMERSVVKEGENILIKSFEVPKANTLGFLYDFYVRKKAGTGQLHYKIRTVISKNGTDVTTILEEPVAIDQTARHPRGVWKSSQLETELPVYKAGSEVVAYQISNGATDHLMTPENGLGDPEEMVKNPGHYGASYIVKIPIVNETGSSQTIRVRAGARGGIYNGAVKIDGKVYLIPTLKPLTEIANIIDYVIDDKESGMIQLEFMHAGGAALPLAIELLTIDEISDEEEDEQQGEQEDEQETMEPNPNEELEEQNELVE</sequence>
<gene>
    <name evidence="4" type="ORF">HR057_11295</name>
</gene>
<reference evidence="4" key="1">
    <citation type="submission" date="2020-06" db="EMBL/GenBank/DDBJ databases">
        <title>A novel thermopfilic bacterium from Erzurum, Turkey.</title>
        <authorList>
            <person name="Adiguzel A."/>
            <person name="Ay H."/>
            <person name="Baltaci M.O."/>
        </authorList>
    </citation>
    <scope>NUCLEOTIDE SEQUENCE</scope>
    <source>
        <strain evidence="4">P2</strain>
    </source>
</reference>
<organism evidence="4 5">
    <name type="scientific">Calidifontibacillus erzurumensis</name>
    <dbReference type="NCBI Taxonomy" id="2741433"/>
    <lineage>
        <taxon>Bacteria</taxon>
        <taxon>Bacillati</taxon>
        <taxon>Bacillota</taxon>
        <taxon>Bacilli</taxon>
        <taxon>Bacillales</taxon>
        <taxon>Bacillaceae</taxon>
        <taxon>Calidifontibacillus/Schinkia group</taxon>
        <taxon>Calidifontibacillus</taxon>
    </lineage>
</organism>
<comment type="caution">
    <text evidence="4">The sequence shown here is derived from an EMBL/GenBank/DDBJ whole genome shotgun (WGS) entry which is preliminary data.</text>
</comment>
<keyword evidence="5" id="KW-1185">Reference proteome</keyword>
<evidence type="ECO:0000256" key="1">
    <source>
        <dbReference type="SAM" id="MobiDB-lite"/>
    </source>
</evidence>
<dbReference type="AlphaFoldDB" id="A0A8J8GH70"/>
<dbReference type="EMBL" id="JABTTE010000015">
    <property type="protein sequence ID" value="NSL52338.1"/>
    <property type="molecule type" value="Genomic_DNA"/>
</dbReference>
<keyword evidence="2" id="KW-0732">Signal</keyword>
<dbReference type="Pfam" id="PF07833">
    <property type="entry name" value="Cu_amine_oxidN1"/>
    <property type="match status" value="2"/>
</dbReference>